<sequence length="332" mass="36066">MCVPVVDCMCVMAYSEGELSDLDLETLAPYIPMDGEDFQLIPLGPESEGPPPTLPQPCFSDITSLFRPLTPDSQAPGPYSRPHDKSPPQETGLSRSRAYIPGQTLPSLYQPSPCTPLSSGGGRQNLQWPPDPLLTYQHQGPPQQEEKAFMGDRGEGRASYQQHGPRGLCESLGASYRDMTAASLGRSKRSYSQLDMGQASRIMWKKMRGDLAPALDLSARSSSVSGVSWSDGAVSSGPGLVSGALSGALRVASIQQQHRKCQYPGSRALMHHSLPPTNTDRGRSLRLLDTSFDRSSLPELTRYDCEVNVPLQGTLHLLQGWELLRALDQAST</sequence>
<evidence type="ECO:0000256" key="1">
    <source>
        <dbReference type="ARBA" id="ARBA00022737"/>
    </source>
</evidence>
<name>A0AAV2J478_KNICA</name>
<evidence type="ECO:0000256" key="3">
    <source>
        <dbReference type="SAM" id="MobiDB-lite"/>
    </source>
</evidence>
<proteinExistence type="predicted"/>
<dbReference type="AlphaFoldDB" id="A0AAV2J478"/>
<organism evidence="6 7">
    <name type="scientific">Knipowitschia caucasica</name>
    <name type="common">Caucasian dwarf goby</name>
    <name type="synonym">Pomatoschistus caucasicus</name>
    <dbReference type="NCBI Taxonomy" id="637954"/>
    <lineage>
        <taxon>Eukaryota</taxon>
        <taxon>Metazoa</taxon>
        <taxon>Chordata</taxon>
        <taxon>Craniata</taxon>
        <taxon>Vertebrata</taxon>
        <taxon>Euteleostomi</taxon>
        <taxon>Actinopterygii</taxon>
        <taxon>Neopterygii</taxon>
        <taxon>Teleostei</taxon>
        <taxon>Neoteleostei</taxon>
        <taxon>Acanthomorphata</taxon>
        <taxon>Gobiaria</taxon>
        <taxon>Gobiiformes</taxon>
        <taxon>Gobioidei</taxon>
        <taxon>Gobiidae</taxon>
        <taxon>Gobiinae</taxon>
        <taxon>Knipowitschia</taxon>
    </lineage>
</organism>
<evidence type="ECO:0000313" key="6">
    <source>
        <dbReference type="EMBL" id="CAL1572252.1"/>
    </source>
</evidence>
<dbReference type="Pfam" id="PF08778">
    <property type="entry name" value="HIF-1a_CTAD"/>
    <property type="match status" value="1"/>
</dbReference>
<evidence type="ECO:0000259" key="4">
    <source>
        <dbReference type="Pfam" id="PF08778"/>
    </source>
</evidence>
<dbReference type="Pfam" id="PF11413">
    <property type="entry name" value="HIF-1"/>
    <property type="match status" value="1"/>
</dbReference>
<dbReference type="Proteomes" id="UP001497482">
    <property type="component" value="Chromosome 10"/>
</dbReference>
<dbReference type="EMBL" id="OZ035832">
    <property type="protein sequence ID" value="CAL1572252.1"/>
    <property type="molecule type" value="Genomic_DNA"/>
</dbReference>
<feature type="compositionally biased region" description="Polar residues" evidence="3">
    <location>
        <begin position="104"/>
        <end position="118"/>
    </location>
</feature>
<evidence type="ECO:0000313" key="7">
    <source>
        <dbReference type="Proteomes" id="UP001497482"/>
    </source>
</evidence>
<gene>
    <name evidence="6" type="ORF">KC01_LOCUS4295</name>
</gene>
<feature type="compositionally biased region" description="Basic and acidic residues" evidence="3">
    <location>
        <begin position="144"/>
        <end position="156"/>
    </location>
</feature>
<feature type="region of interest" description="Disordered" evidence="3">
    <location>
        <begin position="38"/>
        <end position="166"/>
    </location>
</feature>
<protein>
    <submittedName>
        <fullName evidence="6">Uncharacterized protein</fullName>
    </submittedName>
</protein>
<accession>A0AAV2J478</accession>
<reference evidence="6 7" key="1">
    <citation type="submission" date="2024-04" db="EMBL/GenBank/DDBJ databases">
        <authorList>
            <person name="Waldvogel A.-M."/>
            <person name="Schoenle A."/>
        </authorList>
    </citation>
    <scope>NUCLEOTIDE SEQUENCE [LARGE SCALE GENOMIC DNA]</scope>
</reference>
<feature type="domain" description="Hypoxia-inducible factor alpha subunit-like" evidence="5">
    <location>
        <begin position="18"/>
        <end position="46"/>
    </location>
</feature>
<keyword evidence="2" id="KW-0238">DNA-binding</keyword>
<evidence type="ECO:0000256" key="2">
    <source>
        <dbReference type="ARBA" id="ARBA00023125"/>
    </source>
</evidence>
<evidence type="ECO:0000259" key="5">
    <source>
        <dbReference type="Pfam" id="PF11413"/>
    </source>
</evidence>
<keyword evidence="1" id="KW-0677">Repeat</keyword>
<dbReference type="GO" id="GO:0003677">
    <property type="term" value="F:DNA binding"/>
    <property type="evidence" value="ECO:0007669"/>
    <property type="project" value="UniProtKB-KW"/>
</dbReference>
<dbReference type="InterPro" id="IPR014887">
    <property type="entry name" value="HIF-1_CTAD"/>
</dbReference>
<feature type="domain" description="HIF-1 alpha C-terminal transactivation" evidence="4">
    <location>
        <begin position="295"/>
        <end position="330"/>
    </location>
</feature>
<dbReference type="InterPro" id="IPR021537">
    <property type="entry name" value="HIF_alpha-like"/>
</dbReference>
<keyword evidence="7" id="KW-1185">Reference proteome</keyword>